<proteinExistence type="inferred from homology"/>
<gene>
    <name evidence="10" type="ORF">METZ01_LOCUS22494</name>
</gene>
<dbReference type="EMBL" id="UINC01001068">
    <property type="protein sequence ID" value="SUZ69640.1"/>
    <property type="molecule type" value="Genomic_DNA"/>
</dbReference>
<dbReference type="GO" id="GO:0051539">
    <property type="term" value="F:4 iron, 4 sulfur cluster binding"/>
    <property type="evidence" value="ECO:0007669"/>
    <property type="project" value="UniProtKB-KW"/>
</dbReference>
<dbReference type="FunFam" id="3.40.50.12160:FF:000003">
    <property type="entry name" value="CDK5 regulatory subunit-associated protein 1"/>
    <property type="match status" value="1"/>
</dbReference>
<dbReference type="InterPro" id="IPR007197">
    <property type="entry name" value="rSAM"/>
</dbReference>
<dbReference type="Gene3D" id="3.40.50.12160">
    <property type="entry name" value="Methylthiotransferase, N-terminal domain"/>
    <property type="match status" value="1"/>
</dbReference>
<dbReference type="PROSITE" id="PS50926">
    <property type="entry name" value="TRAM"/>
    <property type="match status" value="1"/>
</dbReference>
<dbReference type="PROSITE" id="PS51449">
    <property type="entry name" value="MTTASE_N"/>
    <property type="match status" value="1"/>
</dbReference>
<dbReference type="SFLD" id="SFLDG01061">
    <property type="entry name" value="methylthiotransferase"/>
    <property type="match status" value="1"/>
</dbReference>
<dbReference type="SFLD" id="SFLDF00273">
    <property type="entry name" value="(dimethylallyl)adenosine_tRNA"/>
    <property type="match status" value="1"/>
</dbReference>
<dbReference type="InterPro" id="IPR058240">
    <property type="entry name" value="rSAM_sf"/>
</dbReference>
<evidence type="ECO:0000259" key="9">
    <source>
        <dbReference type="PROSITE" id="PS51918"/>
    </source>
</evidence>
<evidence type="ECO:0000256" key="6">
    <source>
        <dbReference type="ARBA" id="ARBA00023014"/>
    </source>
</evidence>
<dbReference type="PROSITE" id="PS01278">
    <property type="entry name" value="MTTASE_RADICAL"/>
    <property type="match status" value="1"/>
</dbReference>
<dbReference type="AlphaFoldDB" id="A0A381PRU2"/>
<name>A0A381PRU2_9ZZZZ</name>
<feature type="domain" description="MTTase N-terminal" evidence="8">
    <location>
        <begin position="9"/>
        <end position="125"/>
    </location>
</feature>
<evidence type="ECO:0000256" key="3">
    <source>
        <dbReference type="ARBA" id="ARBA00022691"/>
    </source>
</evidence>
<keyword evidence="3" id="KW-0949">S-adenosyl-L-methionine</keyword>
<dbReference type="Pfam" id="PF01938">
    <property type="entry name" value="TRAM"/>
    <property type="match status" value="1"/>
</dbReference>
<dbReference type="InterPro" id="IPR006638">
    <property type="entry name" value="Elp3/MiaA/NifB-like_rSAM"/>
</dbReference>
<keyword evidence="6" id="KW-0411">Iron-sulfur</keyword>
<reference evidence="10" key="1">
    <citation type="submission" date="2018-05" db="EMBL/GenBank/DDBJ databases">
        <authorList>
            <person name="Lanie J.A."/>
            <person name="Ng W.-L."/>
            <person name="Kazmierczak K.M."/>
            <person name="Andrzejewski T.M."/>
            <person name="Davidsen T.M."/>
            <person name="Wayne K.J."/>
            <person name="Tettelin H."/>
            <person name="Glass J.I."/>
            <person name="Rusch D."/>
            <person name="Podicherti R."/>
            <person name="Tsui H.-C.T."/>
            <person name="Winkler M.E."/>
        </authorList>
    </citation>
    <scope>NUCLEOTIDE SEQUENCE</scope>
</reference>
<dbReference type="InterPro" id="IPR006463">
    <property type="entry name" value="MiaB_methiolase"/>
</dbReference>
<dbReference type="InterPro" id="IPR023404">
    <property type="entry name" value="rSAM_horseshoe"/>
</dbReference>
<evidence type="ECO:0000256" key="1">
    <source>
        <dbReference type="ARBA" id="ARBA00001966"/>
    </source>
</evidence>
<dbReference type="CDD" id="cd01335">
    <property type="entry name" value="Radical_SAM"/>
    <property type="match status" value="1"/>
</dbReference>
<dbReference type="FunFam" id="3.80.30.20:FF:000001">
    <property type="entry name" value="tRNA-2-methylthio-N(6)-dimethylallyladenosine synthase 2"/>
    <property type="match status" value="1"/>
</dbReference>
<dbReference type="GO" id="GO:0035597">
    <property type="term" value="F:tRNA-2-methylthio-N(6)-dimethylallyladenosine(37) synthase activity"/>
    <property type="evidence" value="ECO:0007669"/>
    <property type="project" value="TreeGrafter"/>
</dbReference>
<evidence type="ECO:0008006" key="11">
    <source>
        <dbReference type="Google" id="ProtNLM"/>
    </source>
</evidence>
<organism evidence="10">
    <name type="scientific">marine metagenome</name>
    <dbReference type="NCBI Taxonomy" id="408172"/>
    <lineage>
        <taxon>unclassified sequences</taxon>
        <taxon>metagenomes</taxon>
        <taxon>ecological metagenomes</taxon>
    </lineage>
</organism>
<dbReference type="InterPro" id="IPR020612">
    <property type="entry name" value="Methylthiotransferase_CS"/>
</dbReference>
<dbReference type="HAMAP" id="MF_01864">
    <property type="entry name" value="tRNA_metthiotr_MiaB"/>
    <property type="match status" value="1"/>
</dbReference>
<dbReference type="GO" id="GO:0005829">
    <property type="term" value="C:cytosol"/>
    <property type="evidence" value="ECO:0007669"/>
    <property type="project" value="TreeGrafter"/>
</dbReference>
<evidence type="ECO:0000259" key="8">
    <source>
        <dbReference type="PROSITE" id="PS51449"/>
    </source>
</evidence>
<protein>
    <recommendedName>
        <fullName evidence="11">TRAM domain-containing protein</fullName>
    </recommendedName>
</protein>
<keyword evidence="5" id="KW-0408">Iron</keyword>
<dbReference type="NCBIfam" id="TIGR01574">
    <property type="entry name" value="miaB-methiolase"/>
    <property type="match status" value="1"/>
</dbReference>
<dbReference type="SFLD" id="SFLDF00413">
    <property type="entry name" value="CDK5RAP1"/>
    <property type="match status" value="1"/>
</dbReference>
<evidence type="ECO:0000313" key="10">
    <source>
        <dbReference type="EMBL" id="SUZ69640.1"/>
    </source>
</evidence>
<dbReference type="SMART" id="SM00729">
    <property type="entry name" value="Elp3"/>
    <property type="match status" value="1"/>
</dbReference>
<dbReference type="GO" id="GO:0046872">
    <property type="term" value="F:metal ion binding"/>
    <property type="evidence" value="ECO:0007669"/>
    <property type="project" value="UniProtKB-KW"/>
</dbReference>
<dbReference type="SUPFAM" id="SSF102114">
    <property type="entry name" value="Radical SAM enzymes"/>
    <property type="match status" value="1"/>
</dbReference>
<feature type="domain" description="Radical SAM core" evidence="9">
    <location>
        <begin position="148"/>
        <end position="375"/>
    </location>
</feature>
<keyword evidence="2" id="KW-0004">4Fe-4S</keyword>
<evidence type="ECO:0000256" key="5">
    <source>
        <dbReference type="ARBA" id="ARBA00023004"/>
    </source>
</evidence>
<dbReference type="InterPro" id="IPR002792">
    <property type="entry name" value="TRAM_dom"/>
</dbReference>
<evidence type="ECO:0000256" key="4">
    <source>
        <dbReference type="ARBA" id="ARBA00022723"/>
    </source>
</evidence>
<keyword evidence="4" id="KW-0479">Metal-binding</keyword>
<dbReference type="SFLD" id="SFLDG01082">
    <property type="entry name" value="B12-binding_domain_containing"/>
    <property type="match status" value="1"/>
</dbReference>
<feature type="domain" description="TRAM" evidence="7">
    <location>
        <begin position="378"/>
        <end position="441"/>
    </location>
</feature>
<dbReference type="PANTHER" id="PTHR43020">
    <property type="entry name" value="CDK5 REGULATORY SUBUNIT-ASSOCIATED PROTEIN 1"/>
    <property type="match status" value="1"/>
</dbReference>
<dbReference type="Gene3D" id="3.80.30.20">
    <property type="entry name" value="tm_1862 like domain"/>
    <property type="match status" value="1"/>
</dbReference>
<evidence type="ECO:0000259" key="7">
    <source>
        <dbReference type="PROSITE" id="PS50926"/>
    </source>
</evidence>
<dbReference type="SFLD" id="SFLDS00029">
    <property type="entry name" value="Radical_SAM"/>
    <property type="match status" value="1"/>
</dbReference>
<dbReference type="InterPro" id="IPR038135">
    <property type="entry name" value="Methylthiotransferase_N_sf"/>
</dbReference>
<dbReference type="Pfam" id="PF00919">
    <property type="entry name" value="UPF0004"/>
    <property type="match status" value="1"/>
</dbReference>
<sequence length="443" mass="50910">MYNSELKVKRYALESYGCQMNMADSELVDGILKDIGLKKTENLNDADAIFVNTCAIRENAEKKIHSRLGNFHKLKREKPHLIIGVLGCMAQNLKNDLLKNKPYVDIILGPDSYRNLPKLMNRHMVEQNSIVDTKLSRYEVYEDLFPKRNKGVNAWVSIMRGCDKFCSFCIVPFTRGRERSRSVESIVTEVKKAVDQGFVEITLLGQNVNSYKHENNSFADLLLSVSDINGVKRIRYTSPHPQDINVELLEVMASRKNICNYVHFPMQSGSNEILERMNRTYTKEHFHSMADTIREIMPNCGLSTDIIVGFPGETEKHFEETLDLMEKIKFNSAFTFKYSPRPYTKAEQFTDQIDETIKKERLDKLMNLQKKHTLELNSKKIGQVENVLIEKESKKSSNHWAGRTDSNQWVILEKNSSKIKDIIPVEIVDATGVVLHGKEIVRA</sequence>
<accession>A0A381PRU2</accession>
<dbReference type="InterPro" id="IPR005839">
    <property type="entry name" value="Methylthiotransferase"/>
</dbReference>
<dbReference type="Pfam" id="PF04055">
    <property type="entry name" value="Radical_SAM"/>
    <property type="match status" value="1"/>
</dbReference>
<dbReference type="PANTHER" id="PTHR43020:SF2">
    <property type="entry name" value="MITOCHONDRIAL TRNA METHYLTHIOTRANSFERASE CDK5RAP1"/>
    <property type="match status" value="1"/>
</dbReference>
<comment type="cofactor">
    <cofactor evidence="1">
        <name>[4Fe-4S] cluster</name>
        <dbReference type="ChEBI" id="CHEBI:49883"/>
    </cofactor>
</comment>
<dbReference type="InterPro" id="IPR013848">
    <property type="entry name" value="Methylthiotransferase_N"/>
</dbReference>
<dbReference type="PROSITE" id="PS51918">
    <property type="entry name" value="RADICAL_SAM"/>
    <property type="match status" value="1"/>
</dbReference>
<dbReference type="NCBIfam" id="TIGR00089">
    <property type="entry name" value="MiaB/RimO family radical SAM methylthiotransferase"/>
    <property type="match status" value="1"/>
</dbReference>
<evidence type="ECO:0000256" key="2">
    <source>
        <dbReference type="ARBA" id="ARBA00022485"/>
    </source>
</evidence>